<sequence>MMRFIENLIRSAINDTVDKAITRAIRDQYTENLFEMVPTTNKVGVTNLMEIAMRANQGTPLSRPLGSPIHMSPWEKVLFNPCHLFRFPTPENVGIDTSITIGHRARKPLTISIPIMIAAMSFGGALSKRTKIALAKAATAVGTATNSGEAGLLEEERDAAQLFIGQYNRGGWMNDPGKYRRLDAIEIQLGQGAQGSAPQRTAAKNIGKDFREVFGLKKGEDAWIHSRLPGVQTKDDFIRLVRQLRDETGVPIGLKIAATHHLEKELEIAVEAEVDFVTLDGAEGGTHGGSPTLQDDVGLPTLFAISRAAEFFTKKGVIGDINLIVTGGLVTPGQMLKALALGADAVYIGTAALMAMVGDQMVKTMPFEPPTSLLVYTGKMTERLDIDQSVMNLVRYLNACVHEMEQVAMTLGKTALADITKSDLCTLDPFLAKATGIPLGTVSPEHQDRFFEEVTPWFQPEPNPVQESEDLRLH</sequence>
<dbReference type="KEGG" id="pabs:JIR001_07770"/>
<dbReference type="AlphaFoldDB" id="A0A8D5UET7"/>
<dbReference type="GO" id="GO:0006537">
    <property type="term" value="P:glutamate biosynthetic process"/>
    <property type="evidence" value="ECO:0007669"/>
    <property type="project" value="InterPro"/>
</dbReference>
<feature type="domain" description="Glutamate synthase" evidence="3">
    <location>
        <begin position="100"/>
        <end position="413"/>
    </location>
</feature>
<reference evidence="4" key="1">
    <citation type="journal article" date="2013" name="Int. J. Syst. Evol. Microbiol.">
        <title>Polycladomyces abyssicola gen. nov., sp. nov., a thermophilic filamentous bacterium isolated from hemipelagic sediment.</title>
        <authorList>
            <person name="Tsubouchi T."/>
            <person name="Shimane Y."/>
            <person name="Mori K."/>
            <person name="Usui K."/>
            <person name="Hiraki T."/>
            <person name="Tame A."/>
            <person name="Uematsu K."/>
            <person name="Maruyama T."/>
            <person name="Hatada Y."/>
        </authorList>
    </citation>
    <scope>NUCLEOTIDE SEQUENCE</scope>
    <source>
        <strain evidence="4">JIR-001</strain>
    </source>
</reference>
<keyword evidence="5" id="KW-1185">Reference proteome</keyword>
<dbReference type="PIRSF" id="PIRSF006429">
    <property type="entry name" value="GOGAT_lg_2"/>
    <property type="match status" value="1"/>
</dbReference>
<evidence type="ECO:0000256" key="2">
    <source>
        <dbReference type="PIRNR" id="PIRNR006429"/>
    </source>
</evidence>
<evidence type="ECO:0000313" key="4">
    <source>
        <dbReference type="EMBL" id="BCU80994.1"/>
    </source>
</evidence>
<dbReference type="InterPro" id="IPR002932">
    <property type="entry name" value="Glu_synthdom"/>
</dbReference>
<dbReference type="GO" id="GO:0015930">
    <property type="term" value="F:glutamate synthase activity"/>
    <property type="evidence" value="ECO:0007669"/>
    <property type="project" value="InterPro"/>
</dbReference>
<dbReference type="PANTHER" id="PTHR43819">
    <property type="entry name" value="ARCHAEAL-TYPE GLUTAMATE SYNTHASE [NADPH]"/>
    <property type="match status" value="1"/>
</dbReference>
<protein>
    <submittedName>
        <fullName evidence="4">FMN-binding glutamate synthase family protein</fullName>
    </submittedName>
</protein>
<dbReference type="SUPFAM" id="SSF51395">
    <property type="entry name" value="FMN-linked oxidoreductases"/>
    <property type="match status" value="1"/>
</dbReference>
<reference evidence="4" key="2">
    <citation type="journal article" date="2021" name="Microbiol. Resour. Announc.">
        <title>Complete Genome Sequence of Polycladomyces abyssicola JIR-001T, Isolated from Hemipelagic Sediment in Deep Seawater.</title>
        <authorList>
            <person name="Tsubouchi T."/>
            <person name="Kaneko Y."/>
        </authorList>
    </citation>
    <scope>NUCLEOTIDE SEQUENCE</scope>
    <source>
        <strain evidence="4">JIR-001</strain>
    </source>
</reference>
<dbReference type="PANTHER" id="PTHR43819:SF1">
    <property type="entry name" value="ARCHAEAL-TYPE GLUTAMATE SYNTHASE [NADPH]"/>
    <property type="match status" value="1"/>
</dbReference>
<accession>A0A8D5UET7</accession>
<comment type="similarity">
    <text evidence="1 2">Belongs to the glutamate synthase family.</text>
</comment>
<name>A0A8D5UET7_9BACL</name>
<dbReference type="InterPro" id="IPR013785">
    <property type="entry name" value="Aldolase_TIM"/>
</dbReference>
<dbReference type="Pfam" id="PF01645">
    <property type="entry name" value="Glu_synthase"/>
    <property type="match status" value="1"/>
</dbReference>
<dbReference type="InterPro" id="IPR024188">
    <property type="entry name" value="GltB"/>
</dbReference>
<proteinExistence type="inferred from homology"/>
<organism evidence="4 5">
    <name type="scientific">Polycladomyces abyssicola</name>
    <dbReference type="NCBI Taxonomy" id="1125966"/>
    <lineage>
        <taxon>Bacteria</taxon>
        <taxon>Bacillati</taxon>
        <taxon>Bacillota</taxon>
        <taxon>Bacilli</taxon>
        <taxon>Bacillales</taxon>
        <taxon>Thermoactinomycetaceae</taxon>
        <taxon>Polycladomyces</taxon>
    </lineage>
</organism>
<dbReference type="Gene3D" id="3.20.20.70">
    <property type="entry name" value="Aldolase class I"/>
    <property type="match status" value="1"/>
</dbReference>
<evidence type="ECO:0000313" key="5">
    <source>
        <dbReference type="Proteomes" id="UP000677436"/>
    </source>
</evidence>
<gene>
    <name evidence="4" type="ORF">JIR001_07770</name>
</gene>
<evidence type="ECO:0000259" key="3">
    <source>
        <dbReference type="Pfam" id="PF01645"/>
    </source>
</evidence>
<dbReference type="CDD" id="cd02808">
    <property type="entry name" value="GltS_FMN"/>
    <property type="match status" value="1"/>
</dbReference>
<evidence type="ECO:0000256" key="1">
    <source>
        <dbReference type="ARBA" id="ARBA00009716"/>
    </source>
</evidence>
<dbReference type="RefSeq" id="WP_212774290.1">
    <property type="nucleotide sequence ID" value="NZ_AP024601.1"/>
</dbReference>
<dbReference type="Proteomes" id="UP000677436">
    <property type="component" value="Chromosome"/>
</dbReference>
<dbReference type="EMBL" id="AP024601">
    <property type="protein sequence ID" value="BCU80994.1"/>
    <property type="molecule type" value="Genomic_DNA"/>
</dbReference>